<dbReference type="OrthoDB" id="9833745at2"/>
<sequence>MEYDEEKDFVSSVDFIETNPSREKDQELIEHILNYFKENEHYIEWRKENILNQFTNQILDASDYFDFVNIQALPIDEEIKNFIDSILEENDTAREGMEQLTDQVSESQTESLRLQNELKEAKEKLANAIELNKQLVKEKWYQKLFRSFSDYKYKYEIEGGQNKTQK</sequence>
<dbReference type="EMBL" id="JXJU01000002">
    <property type="protein sequence ID" value="PCS00897.1"/>
    <property type="molecule type" value="Genomic_DNA"/>
</dbReference>
<protein>
    <submittedName>
        <fullName evidence="2">Uncharacterized protein</fullName>
    </submittedName>
</protein>
<evidence type="ECO:0000313" key="3">
    <source>
        <dbReference type="Proteomes" id="UP000218181"/>
    </source>
</evidence>
<comment type="caution">
    <text evidence="2">The sequence shown here is derived from an EMBL/GenBank/DDBJ whole genome shotgun (WGS) entry which is preliminary data.</text>
</comment>
<proteinExistence type="predicted"/>
<name>A0A2A5RNH0_9LACT</name>
<evidence type="ECO:0000256" key="1">
    <source>
        <dbReference type="SAM" id="Coils"/>
    </source>
</evidence>
<accession>A0A2A5RNH0</accession>
<reference evidence="2 3" key="1">
    <citation type="submission" date="2014-12" db="EMBL/GenBank/DDBJ databases">
        <title>Draft genome sequences of 10 type strains of Lactococcus.</title>
        <authorList>
            <person name="Sun Z."/>
            <person name="Zhong Z."/>
            <person name="Liu W."/>
            <person name="Zhang W."/>
            <person name="Zhang H."/>
        </authorList>
    </citation>
    <scope>NUCLEOTIDE SEQUENCE [LARGE SCALE GENOMIC DNA]</scope>
    <source>
        <strain evidence="2 3">JCM 16395</strain>
    </source>
</reference>
<dbReference type="Proteomes" id="UP000218181">
    <property type="component" value="Unassembled WGS sequence"/>
</dbReference>
<keyword evidence="1" id="KW-0175">Coiled coil</keyword>
<feature type="coiled-coil region" evidence="1">
    <location>
        <begin position="83"/>
        <end position="138"/>
    </location>
</feature>
<evidence type="ECO:0000313" key="2">
    <source>
        <dbReference type="EMBL" id="PCS00897.1"/>
    </source>
</evidence>
<dbReference type="AlphaFoldDB" id="A0A2A5RNH0"/>
<gene>
    <name evidence="2" type="ORF">RT41_GL000687</name>
</gene>
<dbReference type="RefSeq" id="WP_054639268.1">
    <property type="nucleotide sequence ID" value="NZ_BBAL01000003.1"/>
</dbReference>
<organism evidence="2 3">
    <name type="scientific">Lactococcus fujiensis JCM 16395</name>
    <dbReference type="NCBI Taxonomy" id="1291764"/>
    <lineage>
        <taxon>Bacteria</taxon>
        <taxon>Bacillati</taxon>
        <taxon>Bacillota</taxon>
        <taxon>Bacilli</taxon>
        <taxon>Lactobacillales</taxon>
        <taxon>Streptococcaceae</taxon>
        <taxon>Lactococcus</taxon>
    </lineage>
</organism>
<keyword evidence="3" id="KW-1185">Reference proteome</keyword>